<feature type="site" description="Transition state stabilizer" evidence="7">
    <location>
        <position position="149"/>
    </location>
</feature>
<dbReference type="EMBL" id="CP045851">
    <property type="protein sequence ID" value="QGG94802.1"/>
    <property type="molecule type" value="Genomic_DNA"/>
</dbReference>
<dbReference type="InterPro" id="IPR037493">
    <property type="entry name" value="ExoIII-like"/>
</dbReference>
<dbReference type="GO" id="GO:0046872">
    <property type="term" value="F:metal ion binding"/>
    <property type="evidence" value="ECO:0007669"/>
    <property type="project" value="UniProtKB-KW"/>
</dbReference>
<dbReference type="Proteomes" id="UP000334019">
    <property type="component" value="Chromosome"/>
</dbReference>
<feature type="binding site" evidence="6">
    <location>
        <position position="149"/>
    </location>
    <ligand>
        <name>Mg(2+)</name>
        <dbReference type="ChEBI" id="CHEBI:18420"/>
        <label>1</label>
    </ligand>
</feature>
<comment type="similarity">
    <text evidence="1">Belongs to the DNA repair enzymes AP/ExoA family.</text>
</comment>
<dbReference type="Gene3D" id="3.60.10.10">
    <property type="entry name" value="Endonuclease/exonuclease/phosphatase"/>
    <property type="match status" value="1"/>
</dbReference>
<evidence type="ECO:0000256" key="3">
    <source>
        <dbReference type="ARBA" id="ARBA00022801"/>
    </source>
</evidence>
<proteinExistence type="inferred from homology"/>
<feature type="active site" description="Proton donor/acceptor" evidence="5">
    <location>
        <position position="147"/>
    </location>
</feature>
<dbReference type="SUPFAM" id="SSF56219">
    <property type="entry name" value="DNase I-like"/>
    <property type="match status" value="1"/>
</dbReference>
<dbReference type="NCBIfam" id="TIGR00195">
    <property type="entry name" value="exoDNase_III"/>
    <property type="match status" value="1"/>
</dbReference>
<feature type="site" description="Important for catalytic activity" evidence="7">
    <location>
        <position position="219"/>
    </location>
</feature>
<name>A0A5Q2RIU3_9ACTN</name>
<feature type="binding site" evidence="6">
    <location>
        <position position="248"/>
    </location>
    <ligand>
        <name>Mg(2+)</name>
        <dbReference type="ChEBI" id="CHEBI:18420"/>
        <label>1</label>
    </ligand>
</feature>
<dbReference type="PROSITE" id="PS00726">
    <property type="entry name" value="AP_NUCLEASE_F1_1"/>
    <property type="match status" value="1"/>
</dbReference>
<dbReference type="GO" id="GO:0004519">
    <property type="term" value="F:endonuclease activity"/>
    <property type="evidence" value="ECO:0007669"/>
    <property type="project" value="InterPro"/>
</dbReference>
<keyword evidence="2 6" id="KW-0479">Metal-binding</keyword>
<feature type="active site" description="Proton acceptor" evidence="5">
    <location>
        <position position="249"/>
    </location>
</feature>
<evidence type="ECO:0000256" key="2">
    <source>
        <dbReference type="ARBA" id="ARBA00022723"/>
    </source>
</evidence>
<dbReference type="PROSITE" id="PS51435">
    <property type="entry name" value="AP_NUCLEASE_F1_4"/>
    <property type="match status" value="1"/>
</dbReference>
<feature type="binding site" evidence="6">
    <location>
        <position position="249"/>
    </location>
    <ligand>
        <name>Mg(2+)</name>
        <dbReference type="ChEBI" id="CHEBI:18420"/>
        <label>1</label>
    </ligand>
</feature>
<dbReference type="RefSeq" id="WP_153758910.1">
    <property type="nucleotide sequence ID" value="NZ_CP045851.1"/>
</dbReference>
<keyword evidence="4 6" id="KW-0460">Magnesium</keyword>
<feature type="active site" evidence="5">
    <location>
        <position position="106"/>
    </location>
</feature>
<dbReference type="InterPro" id="IPR020847">
    <property type="entry name" value="AP_endonuclease_F1_BS"/>
</dbReference>
<dbReference type="NCBIfam" id="TIGR00633">
    <property type="entry name" value="xth"/>
    <property type="match status" value="1"/>
</dbReference>
<dbReference type="InterPro" id="IPR005135">
    <property type="entry name" value="Endo/exonuclease/phosphatase"/>
</dbReference>
<comment type="cofactor">
    <cofactor evidence="6">
        <name>Mg(2+)</name>
        <dbReference type="ChEBI" id="CHEBI:18420"/>
    </cofactor>
    <cofactor evidence="6">
        <name>Mn(2+)</name>
        <dbReference type="ChEBI" id="CHEBI:29035"/>
    </cofactor>
    <text evidence="6">Probably binds two magnesium or manganese ions per subunit.</text>
</comment>
<evidence type="ECO:0000256" key="6">
    <source>
        <dbReference type="PIRSR" id="PIRSR604808-2"/>
    </source>
</evidence>
<dbReference type="PANTHER" id="PTHR43250:SF2">
    <property type="entry name" value="EXODEOXYRIBONUCLEASE III"/>
    <property type="match status" value="1"/>
</dbReference>
<keyword evidence="6" id="KW-0464">Manganese</keyword>
<feature type="region of interest" description="Disordered" evidence="8">
    <location>
        <begin position="240"/>
        <end position="263"/>
    </location>
</feature>
<organism evidence="10 11">
    <name type="scientific">Actinomarinicola tropica</name>
    <dbReference type="NCBI Taxonomy" id="2789776"/>
    <lineage>
        <taxon>Bacteria</taxon>
        <taxon>Bacillati</taxon>
        <taxon>Actinomycetota</taxon>
        <taxon>Acidimicrobiia</taxon>
        <taxon>Acidimicrobiales</taxon>
        <taxon>Iamiaceae</taxon>
        <taxon>Actinomarinicola</taxon>
    </lineage>
</organism>
<feature type="domain" description="Endonuclease/exonuclease/phosphatase" evidence="9">
    <location>
        <begin position="4"/>
        <end position="249"/>
    </location>
</feature>
<dbReference type="InterPro" id="IPR004808">
    <property type="entry name" value="AP_endonuc_1"/>
</dbReference>
<dbReference type="GO" id="GO:0006281">
    <property type="term" value="P:DNA repair"/>
    <property type="evidence" value="ECO:0007669"/>
    <property type="project" value="InterPro"/>
</dbReference>
<dbReference type="CDD" id="cd09086">
    <property type="entry name" value="ExoIII-like_AP-endo"/>
    <property type="match status" value="1"/>
</dbReference>
<dbReference type="Pfam" id="PF03372">
    <property type="entry name" value="Exo_endo_phos"/>
    <property type="match status" value="1"/>
</dbReference>
<feature type="site" description="Interaction with DNA substrate" evidence="7">
    <location>
        <position position="249"/>
    </location>
</feature>
<sequence>MRIATWNVNSLNARMPRVEAWLADVQPDVLCMQETKLADSAFPAMAFESLGYESVHHGDGRWNGVAILSRVGLDDPLFGFHEGLEPDSDTRLVSATCGGVRVHSVYVPNGRALGDPHYDYKLSWLGRLRSHLDETCDPSADVVVCGDFNIAPTDIDVWDPAAFEGSTHVTAPERDALAQVVDWGLVDTFRRRYPDVEGLFSYWDYTAGRFHKRQGMRIDYVLASQPLAARSTIDLVDRNARKGTKPSDHAPVIAGFGPRGTGA</sequence>
<dbReference type="AlphaFoldDB" id="A0A5Q2RIU3"/>
<dbReference type="PANTHER" id="PTHR43250">
    <property type="entry name" value="EXODEOXYRIBONUCLEASE III"/>
    <property type="match status" value="1"/>
</dbReference>
<evidence type="ECO:0000256" key="1">
    <source>
        <dbReference type="ARBA" id="ARBA00007092"/>
    </source>
</evidence>
<keyword evidence="3 10" id="KW-0378">Hydrolase</keyword>
<evidence type="ECO:0000256" key="4">
    <source>
        <dbReference type="ARBA" id="ARBA00022842"/>
    </source>
</evidence>
<evidence type="ECO:0000256" key="7">
    <source>
        <dbReference type="PIRSR" id="PIRSR604808-3"/>
    </source>
</evidence>
<dbReference type="EC" id="3.1.11.2" evidence="10"/>
<keyword evidence="11" id="KW-1185">Reference proteome</keyword>
<feature type="binding site" evidence="6">
    <location>
        <position position="7"/>
    </location>
    <ligand>
        <name>Mg(2+)</name>
        <dbReference type="ChEBI" id="CHEBI:18420"/>
        <label>1</label>
    </ligand>
</feature>
<evidence type="ECO:0000313" key="11">
    <source>
        <dbReference type="Proteomes" id="UP000334019"/>
    </source>
</evidence>
<dbReference type="InterPro" id="IPR036691">
    <property type="entry name" value="Endo/exonu/phosph_ase_sf"/>
</dbReference>
<gene>
    <name evidence="10" type="primary">xth</name>
    <name evidence="10" type="ORF">GH723_06585</name>
</gene>
<evidence type="ECO:0000256" key="8">
    <source>
        <dbReference type="SAM" id="MobiDB-lite"/>
    </source>
</evidence>
<reference evidence="10 11" key="1">
    <citation type="submission" date="2019-11" db="EMBL/GenBank/DDBJ databases">
        <authorList>
            <person name="He Y."/>
        </authorList>
    </citation>
    <scope>NUCLEOTIDE SEQUENCE [LARGE SCALE GENOMIC DNA]</scope>
    <source>
        <strain evidence="10 11">SCSIO 58843</strain>
    </source>
</reference>
<feature type="binding site" evidence="6">
    <location>
        <position position="147"/>
    </location>
    <ligand>
        <name>Mg(2+)</name>
        <dbReference type="ChEBI" id="CHEBI:18420"/>
        <label>1</label>
    </ligand>
</feature>
<dbReference type="KEGG" id="atq:GH723_06585"/>
<accession>A0A5Q2RIU3</accession>
<evidence type="ECO:0000259" key="9">
    <source>
        <dbReference type="Pfam" id="PF03372"/>
    </source>
</evidence>
<dbReference type="GO" id="GO:0003677">
    <property type="term" value="F:DNA binding"/>
    <property type="evidence" value="ECO:0007669"/>
    <property type="project" value="InterPro"/>
</dbReference>
<feature type="binding site" evidence="6">
    <location>
        <position position="34"/>
    </location>
    <ligand>
        <name>Mg(2+)</name>
        <dbReference type="ChEBI" id="CHEBI:18420"/>
        <label>1</label>
    </ligand>
</feature>
<evidence type="ECO:0000256" key="5">
    <source>
        <dbReference type="PIRSR" id="PIRSR604808-1"/>
    </source>
</evidence>
<protein>
    <submittedName>
        <fullName evidence="10">Exodeoxyribonuclease III</fullName>
        <ecNumber evidence="10">3.1.11.2</ecNumber>
    </submittedName>
</protein>
<evidence type="ECO:0000313" key="10">
    <source>
        <dbReference type="EMBL" id="QGG94802.1"/>
    </source>
</evidence>
<dbReference type="GO" id="GO:0008311">
    <property type="term" value="F:double-stranded DNA 3'-5' DNA exonuclease activity"/>
    <property type="evidence" value="ECO:0007669"/>
    <property type="project" value="UniProtKB-EC"/>
</dbReference>